<dbReference type="EMBL" id="RCZD01000018">
    <property type="protein sequence ID" value="TPG55586.1"/>
    <property type="molecule type" value="Genomic_DNA"/>
</dbReference>
<keyword evidence="1" id="KW-0812">Transmembrane</keyword>
<evidence type="ECO:0000313" key="3">
    <source>
        <dbReference type="Proteomes" id="UP000317663"/>
    </source>
</evidence>
<dbReference type="RefSeq" id="WP_140475509.1">
    <property type="nucleotide sequence ID" value="NZ_RCZD01000018.1"/>
</dbReference>
<accession>A0A502G2X3</accession>
<organism evidence="2 3">
    <name type="scientific">Ewingella americana</name>
    <dbReference type="NCBI Taxonomy" id="41202"/>
    <lineage>
        <taxon>Bacteria</taxon>
        <taxon>Pseudomonadati</taxon>
        <taxon>Pseudomonadota</taxon>
        <taxon>Gammaproteobacteria</taxon>
        <taxon>Enterobacterales</taxon>
        <taxon>Yersiniaceae</taxon>
        <taxon>Ewingella</taxon>
    </lineage>
</organism>
<feature type="transmembrane region" description="Helical" evidence="1">
    <location>
        <begin position="44"/>
        <end position="65"/>
    </location>
</feature>
<keyword evidence="1" id="KW-0472">Membrane</keyword>
<reference evidence="2 3" key="1">
    <citation type="journal article" date="2019" name="Environ. Microbiol.">
        <title>Species interactions and distinct microbial communities in high Arctic permafrost affected cryosols are associated with the CH4 and CO2 gas fluxes.</title>
        <authorList>
            <person name="Altshuler I."/>
            <person name="Hamel J."/>
            <person name="Turney S."/>
            <person name="Magnuson E."/>
            <person name="Levesque R."/>
            <person name="Greer C."/>
            <person name="Whyte L.G."/>
        </authorList>
    </citation>
    <scope>NUCLEOTIDE SEQUENCE [LARGE SCALE GENOMIC DNA]</scope>
    <source>
        <strain evidence="2 3">E4</strain>
    </source>
</reference>
<protein>
    <recommendedName>
        <fullName evidence="4">4'-phosphopantetheinyl transferase superfamily protein</fullName>
    </recommendedName>
</protein>
<evidence type="ECO:0000313" key="2">
    <source>
        <dbReference type="EMBL" id="TPG55586.1"/>
    </source>
</evidence>
<dbReference type="Gene3D" id="3.90.470.20">
    <property type="entry name" value="4'-phosphopantetheinyl transferase domain"/>
    <property type="match status" value="1"/>
</dbReference>
<keyword evidence="3" id="KW-1185">Reference proteome</keyword>
<gene>
    <name evidence="2" type="ORF">EAH77_23265</name>
</gene>
<name>A0A502G2X3_9GAMM</name>
<dbReference type="GO" id="GO:0000287">
    <property type="term" value="F:magnesium ion binding"/>
    <property type="evidence" value="ECO:0007669"/>
    <property type="project" value="InterPro"/>
</dbReference>
<dbReference type="Proteomes" id="UP000317663">
    <property type="component" value="Unassembled WGS sequence"/>
</dbReference>
<proteinExistence type="predicted"/>
<keyword evidence="1" id="KW-1133">Transmembrane helix</keyword>
<evidence type="ECO:0008006" key="4">
    <source>
        <dbReference type="Google" id="ProtNLM"/>
    </source>
</evidence>
<dbReference type="GO" id="GO:0008897">
    <property type="term" value="F:holo-[acyl-carrier-protein] synthase activity"/>
    <property type="evidence" value="ECO:0007669"/>
    <property type="project" value="InterPro"/>
</dbReference>
<evidence type="ECO:0000256" key="1">
    <source>
        <dbReference type="SAM" id="Phobius"/>
    </source>
</evidence>
<dbReference type="InterPro" id="IPR037143">
    <property type="entry name" value="4-PPantetheinyl_Trfase_dom_sf"/>
</dbReference>
<dbReference type="AlphaFoldDB" id="A0A502G2X3"/>
<sequence length="241" mass="26654">MACHFAKWVAADPEPDTHRLPTNVILSARTLSEKQRKRFLTGRVLLAEMMFYLYGITELPSIIILPSGRPSFESPNLPDFSLAFAGSTAGVMLSSEGKVGLDLEIIHARSALINQQQQASLSAVEQTWINLQSDPVESALQLWCIRQSMLKLSGLSEYGEKSLSLNPASGRLRSVMTPEAQVMSDIDGSLTWACAHSPSIARLLCWRYDPDNGFTRTQTLSPQQQSDSLHFMKFTSLPPAK</sequence>
<comment type="caution">
    <text evidence="2">The sequence shown here is derived from an EMBL/GenBank/DDBJ whole genome shotgun (WGS) entry which is preliminary data.</text>
</comment>
<dbReference type="OrthoDB" id="7061431at2"/>